<proteinExistence type="predicted"/>
<dbReference type="AlphaFoldDB" id="A0A926P487"/>
<feature type="transmembrane region" description="Helical" evidence="6">
    <location>
        <begin position="177"/>
        <end position="198"/>
    </location>
</feature>
<keyword evidence="3 6" id="KW-0812">Transmembrane</keyword>
<keyword evidence="2" id="KW-1003">Cell membrane</keyword>
<feature type="transmembrane region" description="Helical" evidence="6">
    <location>
        <begin position="74"/>
        <end position="92"/>
    </location>
</feature>
<dbReference type="GO" id="GO:0005886">
    <property type="term" value="C:plasma membrane"/>
    <property type="evidence" value="ECO:0007669"/>
    <property type="project" value="UniProtKB-SubCell"/>
</dbReference>
<evidence type="ECO:0000256" key="2">
    <source>
        <dbReference type="ARBA" id="ARBA00022475"/>
    </source>
</evidence>
<dbReference type="Proteomes" id="UP000598467">
    <property type="component" value="Unassembled WGS sequence"/>
</dbReference>
<organism evidence="7 8">
    <name type="scientific">Roseibium aggregatum</name>
    <dbReference type="NCBI Taxonomy" id="187304"/>
    <lineage>
        <taxon>Bacteria</taxon>
        <taxon>Pseudomonadati</taxon>
        <taxon>Pseudomonadota</taxon>
        <taxon>Alphaproteobacteria</taxon>
        <taxon>Hyphomicrobiales</taxon>
        <taxon>Stappiaceae</taxon>
        <taxon>Roseibium</taxon>
    </lineage>
</organism>
<sequence>MSDASTLTAFALFVAVMTGTPGPGNLTFMAIGAASGYRTAFPVIMASQIGSIFLNMCVGYGLGQAMAGGGPLVIVFKVLSMAYMTYLAWRIVSLSIRPKGEVTLPSFWEGLLIHPLSPKTWAMSLVAYTTFFAGNGLGLTENALVLTGGFILGGTIAHSIWALLGVSILAFLGEGPVLRTTTILMAAGMLAATLWALLL</sequence>
<reference evidence="7" key="1">
    <citation type="submission" date="2020-05" db="EMBL/GenBank/DDBJ databases">
        <title>Identification of trans-AT polyketide cluster in two marine bacteria, producers of a novel glutaramide-containing polyketide sesbanimide D and analogs.</title>
        <authorList>
            <person name="Kacar D."/>
            <person name="Rodriguez P."/>
            <person name="Canedo L."/>
            <person name="Gonzalez E."/>
            <person name="Galan B."/>
            <person name="De La Calle F."/>
            <person name="Garcia J.L."/>
        </authorList>
    </citation>
    <scope>NUCLEOTIDE SEQUENCE</scope>
    <source>
        <strain evidence="7">PHM038</strain>
    </source>
</reference>
<dbReference type="PANTHER" id="PTHR30086:SF20">
    <property type="entry name" value="ARGININE EXPORTER PROTEIN ARGO-RELATED"/>
    <property type="match status" value="1"/>
</dbReference>
<evidence type="ECO:0000313" key="7">
    <source>
        <dbReference type="EMBL" id="MBD1549058.1"/>
    </source>
</evidence>
<evidence type="ECO:0000313" key="8">
    <source>
        <dbReference type="Proteomes" id="UP000598467"/>
    </source>
</evidence>
<keyword evidence="5 6" id="KW-0472">Membrane</keyword>
<evidence type="ECO:0000256" key="3">
    <source>
        <dbReference type="ARBA" id="ARBA00022692"/>
    </source>
</evidence>
<dbReference type="InterPro" id="IPR001123">
    <property type="entry name" value="LeuE-type"/>
</dbReference>
<comment type="caution">
    <text evidence="7">The sequence shown here is derived from an EMBL/GenBank/DDBJ whole genome shotgun (WGS) entry which is preliminary data.</text>
</comment>
<evidence type="ECO:0000256" key="5">
    <source>
        <dbReference type="ARBA" id="ARBA00023136"/>
    </source>
</evidence>
<feature type="transmembrane region" description="Helical" evidence="6">
    <location>
        <begin position="143"/>
        <end position="171"/>
    </location>
</feature>
<accession>A0A926P487</accession>
<dbReference type="GO" id="GO:0015171">
    <property type="term" value="F:amino acid transmembrane transporter activity"/>
    <property type="evidence" value="ECO:0007669"/>
    <property type="project" value="TreeGrafter"/>
</dbReference>
<feature type="transmembrane region" description="Helical" evidence="6">
    <location>
        <begin position="112"/>
        <end position="131"/>
    </location>
</feature>
<dbReference type="Pfam" id="PF01810">
    <property type="entry name" value="LysE"/>
    <property type="match status" value="1"/>
</dbReference>
<keyword evidence="4 6" id="KW-1133">Transmembrane helix</keyword>
<feature type="transmembrane region" description="Helical" evidence="6">
    <location>
        <begin position="44"/>
        <end position="62"/>
    </location>
</feature>
<gene>
    <name evidence="7" type="ORF">HK439_22600</name>
</gene>
<evidence type="ECO:0000256" key="1">
    <source>
        <dbReference type="ARBA" id="ARBA00004651"/>
    </source>
</evidence>
<dbReference type="RefSeq" id="WP_190293749.1">
    <property type="nucleotide sequence ID" value="NZ_JABFCZ010000030.1"/>
</dbReference>
<comment type="subcellular location">
    <subcellularLocation>
        <location evidence="1">Cell membrane</location>
        <topology evidence="1">Multi-pass membrane protein</topology>
    </subcellularLocation>
</comment>
<dbReference type="PANTHER" id="PTHR30086">
    <property type="entry name" value="ARGININE EXPORTER PROTEIN ARGO"/>
    <property type="match status" value="1"/>
</dbReference>
<name>A0A926P487_9HYPH</name>
<evidence type="ECO:0000256" key="4">
    <source>
        <dbReference type="ARBA" id="ARBA00022989"/>
    </source>
</evidence>
<dbReference type="EMBL" id="JABFCZ010000030">
    <property type="protein sequence ID" value="MBD1549058.1"/>
    <property type="molecule type" value="Genomic_DNA"/>
</dbReference>
<evidence type="ECO:0000256" key="6">
    <source>
        <dbReference type="SAM" id="Phobius"/>
    </source>
</evidence>
<protein>
    <submittedName>
        <fullName evidence="7">LysE family transporter</fullName>
    </submittedName>
</protein>